<evidence type="ECO:0000313" key="6">
    <source>
        <dbReference type="EMBL" id="SKA34599.1"/>
    </source>
</evidence>
<feature type="domain" description="IclR-ED" evidence="5">
    <location>
        <begin position="75"/>
        <end position="261"/>
    </location>
</feature>
<evidence type="ECO:0000313" key="7">
    <source>
        <dbReference type="Proteomes" id="UP000190135"/>
    </source>
</evidence>
<dbReference type="InterPro" id="IPR036388">
    <property type="entry name" value="WH-like_DNA-bd_sf"/>
</dbReference>
<proteinExistence type="predicted"/>
<dbReference type="Pfam" id="PF09339">
    <property type="entry name" value="HTH_IclR"/>
    <property type="match status" value="1"/>
</dbReference>
<dbReference type="Gene3D" id="1.10.10.10">
    <property type="entry name" value="Winged helix-like DNA-binding domain superfamily/Winged helix DNA-binding domain"/>
    <property type="match status" value="1"/>
</dbReference>
<dbReference type="Proteomes" id="UP000190135">
    <property type="component" value="Unassembled WGS sequence"/>
</dbReference>
<dbReference type="Pfam" id="PF01614">
    <property type="entry name" value="IclR_C"/>
    <property type="match status" value="1"/>
</dbReference>
<keyword evidence="7" id="KW-1185">Reference proteome</keyword>
<dbReference type="AlphaFoldDB" id="A0A1T4T2T1"/>
<sequence length="265" mass="29165">MDFEGDPNQRVIKGTQTLARGLALLECVADGVTDVKGMAARLDLPRSTVNRMLASLVATGYLHQIPFRGYLLGPKLIGFGFKAIEQRPLVALARPHLERLALETRDTVHLGVRDGSNVLYLEKIAGSRGFEMRSSIGYNMPLAATGLGKALLLGVERCEWRELHERACEASARFPERAAPLGWEAFEADILLSIERGWARDWEESEVGIRCVSAPIRDIRDAVVAALSISTATPFMDEARAVEVGPRVRETAELISQELGWSGRK</sequence>
<name>A0A1T4T2T1_9HYPH</name>
<dbReference type="Gene3D" id="3.30.450.40">
    <property type="match status" value="1"/>
</dbReference>
<dbReference type="SMART" id="SM00346">
    <property type="entry name" value="HTH_ICLR"/>
    <property type="match status" value="1"/>
</dbReference>
<dbReference type="InterPro" id="IPR029016">
    <property type="entry name" value="GAF-like_dom_sf"/>
</dbReference>
<dbReference type="PANTHER" id="PTHR30136">
    <property type="entry name" value="HELIX-TURN-HELIX TRANSCRIPTIONAL REGULATOR, ICLR FAMILY"/>
    <property type="match status" value="1"/>
</dbReference>
<protein>
    <submittedName>
        <fullName evidence="6">Transcriptional regulator, IclR family</fullName>
    </submittedName>
</protein>
<dbReference type="GO" id="GO:0045892">
    <property type="term" value="P:negative regulation of DNA-templated transcription"/>
    <property type="evidence" value="ECO:0007669"/>
    <property type="project" value="TreeGrafter"/>
</dbReference>
<dbReference type="PANTHER" id="PTHR30136:SF24">
    <property type="entry name" value="HTH-TYPE TRANSCRIPTIONAL REPRESSOR ALLR"/>
    <property type="match status" value="1"/>
</dbReference>
<dbReference type="STRING" id="1365950.SAMN05428963_11775"/>
<organism evidence="6 7">
    <name type="scientific">Consotaella salsifontis</name>
    <dbReference type="NCBI Taxonomy" id="1365950"/>
    <lineage>
        <taxon>Bacteria</taxon>
        <taxon>Pseudomonadati</taxon>
        <taxon>Pseudomonadota</taxon>
        <taxon>Alphaproteobacteria</taxon>
        <taxon>Hyphomicrobiales</taxon>
        <taxon>Aurantimonadaceae</taxon>
        <taxon>Consotaella</taxon>
    </lineage>
</organism>
<dbReference type="OrthoDB" id="6057486at2"/>
<evidence type="ECO:0000256" key="1">
    <source>
        <dbReference type="ARBA" id="ARBA00023015"/>
    </source>
</evidence>
<accession>A0A1T4T2T1</accession>
<dbReference type="RefSeq" id="WP_078709981.1">
    <property type="nucleotide sequence ID" value="NZ_FUXL01000017.1"/>
</dbReference>
<dbReference type="GO" id="GO:0003677">
    <property type="term" value="F:DNA binding"/>
    <property type="evidence" value="ECO:0007669"/>
    <property type="project" value="UniProtKB-KW"/>
</dbReference>
<evidence type="ECO:0000259" key="5">
    <source>
        <dbReference type="PROSITE" id="PS51078"/>
    </source>
</evidence>
<dbReference type="InterPro" id="IPR005471">
    <property type="entry name" value="Tscrpt_reg_IclR_N"/>
</dbReference>
<dbReference type="PROSITE" id="PS51078">
    <property type="entry name" value="ICLR_ED"/>
    <property type="match status" value="1"/>
</dbReference>
<dbReference type="InterPro" id="IPR036390">
    <property type="entry name" value="WH_DNA-bd_sf"/>
</dbReference>
<dbReference type="InterPro" id="IPR014757">
    <property type="entry name" value="Tscrpt_reg_IclR_C"/>
</dbReference>
<dbReference type="InterPro" id="IPR050707">
    <property type="entry name" value="HTH_MetabolicPath_Reg"/>
</dbReference>
<reference evidence="6 7" key="1">
    <citation type="submission" date="2017-02" db="EMBL/GenBank/DDBJ databases">
        <authorList>
            <person name="Peterson S.W."/>
        </authorList>
    </citation>
    <scope>NUCLEOTIDE SEQUENCE [LARGE SCALE GENOMIC DNA]</scope>
    <source>
        <strain evidence="6 7">USBA 369</strain>
    </source>
</reference>
<keyword evidence="2" id="KW-0238">DNA-binding</keyword>
<dbReference type="GO" id="GO:0003700">
    <property type="term" value="F:DNA-binding transcription factor activity"/>
    <property type="evidence" value="ECO:0007669"/>
    <property type="project" value="TreeGrafter"/>
</dbReference>
<dbReference type="EMBL" id="FUXL01000017">
    <property type="protein sequence ID" value="SKA34599.1"/>
    <property type="molecule type" value="Genomic_DNA"/>
</dbReference>
<gene>
    <name evidence="6" type="ORF">SAMN05428963_11775</name>
</gene>
<evidence type="ECO:0000256" key="3">
    <source>
        <dbReference type="ARBA" id="ARBA00023163"/>
    </source>
</evidence>
<dbReference type="SUPFAM" id="SSF46785">
    <property type="entry name" value="Winged helix' DNA-binding domain"/>
    <property type="match status" value="1"/>
</dbReference>
<dbReference type="SUPFAM" id="SSF55781">
    <property type="entry name" value="GAF domain-like"/>
    <property type="match status" value="1"/>
</dbReference>
<keyword evidence="3" id="KW-0804">Transcription</keyword>
<keyword evidence="1" id="KW-0805">Transcription regulation</keyword>
<evidence type="ECO:0000256" key="2">
    <source>
        <dbReference type="ARBA" id="ARBA00023125"/>
    </source>
</evidence>
<dbReference type="PROSITE" id="PS51077">
    <property type="entry name" value="HTH_ICLR"/>
    <property type="match status" value="1"/>
</dbReference>
<feature type="domain" description="HTH iclR-type" evidence="4">
    <location>
        <begin position="15"/>
        <end position="74"/>
    </location>
</feature>
<evidence type="ECO:0000259" key="4">
    <source>
        <dbReference type="PROSITE" id="PS51077"/>
    </source>
</evidence>